<reference evidence="1 2" key="1">
    <citation type="journal article" date="2014" name="Agronomy (Basel)">
        <title>A Draft Genome Sequence for Ensete ventricosum, the Drought-Tolerant Tree Against Hunger.</title>
        <authorList>
            <person name="Harrison J."/>
            <person name="Moore K.A."/>
            <person name="Paszkiewicz K."/>
            <person name="Jones T."/>
            <person name="Grant M."/>
            <person name="Ambacheew D."/>
            <person name="Muzemil S."/>
            <person name="Studholme D.J."/>
        </authorList>
    </citation>
    <scope>NUCLEOTIDE SEQUENCE [LARGE SCALE GENOMIC DNA]</scope>
</reference>
<accession>A0A426WWN4</accession>
<dbReference type="EMBL" id="AMZH03036482">
    <property type="protein sequence ID" value="RRT31714.1"/>
    <property type="molecule type" value="Genomic_DNA"/>
</dbReference>
<name>A0A426WWN4_ENSVE</name>
<organism evidence="1 2">
    <name type="scientific">Ensete ventricosum</name>
    <name type="common">Abyssinian banana</name>
    <name type="synonym">Musa ensete</name>
    <dbReference type="NCBI Taxonomy" id="4639"/>
    <lineage>
        <taxon>Eukaryota</taxon>
        <taxon>Viridiplantae</taxon>
        <taxon>Streptophyta</taxon>
        <taxon>Embryophyta</taxon>
        <taxon>Tracheophyta</taxon>
        <taxon>Spermatophyta</taxon>
        <taxon>Magnoliopsida</taxon>
        <taxon>Liliopsida</taxon>
        <taxon>Zingiberales</taxon>
        <taxon>Musaceae</taxon>
        <taxon>Ensete</taxon>
    </lineage>
</organism>
<dbReference type="AlphaFoldDB" id="A0A426WWN4"/>
<sequence length="126" mass="13973">MRALHSRPVGTLPLWLLRFKGFFRCFIVLILRWFNHEELALFAAMFAAPRGLDVVEGAVGLGMAGREVTFVLRTSWEIVYPCIPDPDGEDEGGQVSSSLAVPTRWISVAKLLQSDLTTLAQREGGK</sequence>
<evidence type="ECO:0000313" key="1">
    <source>
        <dbReference type="EMBL" id="RRT31714.1"/>
    </source>
</evidence>
<gene>
    <name evidence="1" type="ORF">B296_00031203</name>
</gene>
<evidence type="ECO:0000313" key="2">
    <source>
        <dbReference type="Proteomes" id="UP000287651"/>
    </source>
</evidence>
<dbReference type="Proteomes" id="UP000287651">
    <property type="component" value="Unassembled WGS sequence"/>
</dbReference>
<proteinExistence type="predicted"/>
<protein>
    <submittedName>
        <fullName evidence="1">Uncharacterized protein</fullName>
    </submittedName>
</protein>
<comment type="caution">
    <text evidence="1">The sequence shown here is derived from an EMBL/GenBank/DDBJ whole genome shotgun (WGS) entry which is preliminary data.</text>
</comment>